<dbReference type="PANTHER" id="PTHR30294:SF29">
    <property type="entry name" value="MULTIDRUG ABC TRANSPORTER PERMEASE YBHS-RELATED"/>
    <property type="match status" value="1"/>
</dbReference>
<dbReference type="InterPro" id="IPR051449">
    <property type="entry name" value="ABC-2_transporter_component"/>
</dbReference>
<feature type="transmembrane region" description="Helical" evidence="6">
    <location>
        <begin position="12"/>
        <end position="36"/>
    </location>
</feature>
<dbReference type="AlphaFoldDB" id="A0A2A4G1V7"/>
<reference evidence="7 8" key="1">
    <citation type="submission" date="2017-04" db="EMBL/GenBank/DDBJ databases">
        <title>A new member of the family Flavobacteriaceae isolated from ascidians.</title>
        <authorList>
            <person name="Chen L."/>
        </authorList>
    </citation>
    <scope>NUCLEOTIDE SEQUENCE [LARGE SCALE GENOMIC DNA]</scope>
    <source>
        <strain evidence="7 8">HQA918</strain>
    </source>
</reference>
<evidence type="ECO:0000256" key="1">
    <source>
        <dbReference type="ARBA" id="ARBA00004651"/>
    </source>
</evidence>
<feature type="transmembrane region" description="Helical" evidence="6">
    <location>
        <begin position="220"/>
        <end position="238"/>
    </location>
</feature>
<dbReference type="PANTHER" id="PTHR30294">
    <property type="entry name" value="MEMBRANE COMPONENT OF ABC TRANSPORTER YHHJ-RELATED"/>
    <property type="match status" value="1"/>
</dbReference>
<evidence type="ECO:0000256" key="5">
    <source>
        <dbReference type="ARBA" id="ARBA00023136"/>
    </source>
</evidence>
<dbReference type="EMBL" id="NBWU01000008">
    <property type="protein sequence ID" value="PCE62667.1"/>
    <property type="molecule type" value="Genomic_DNA"/>
</dbReference>
<dbReference type="InterPro" id="IPR019860">
    <property type="entry name" value="Motility-assoc_ABC_perm_GldF"/>
</dbReference>
<comment type="caution">
    <text evidence="7">The sequence shown here is derived from an EMBL/GenBank/DDBJ whole genome shotgun (WGS) entry which is preliminary data.</text>
</comment>
<keyword evidence="5 6" id="KW-0472">Membrane</keyword>
<keyword evidence="8" id="KW-1185">Reference proteome</keyword>
<dbReference type="OrthoDB" id="9794512at2"/>
<dbReference type="GO" id="GO:0140359">
    <property type="term" value="F:ABC-type transporter activity"/>
    <property type="evidence" value="ECO:0007669"/>
    <property type="project" value="InterPro"/>
</dbReference>
<evidence type="ECO:0000256" key="3">
    <source>
        <dbReference type="ARBA" id="ARBA00022692"/>
    </source>
</evidence>
<keyword evidence="4 6" id="KW-1133">Transmembrane helix</keyword>
<organism evidence="7 8">
    <name type="scientific">Sediminicola luteus</name>
    <dbReference type="NCBI Taxonomy" id="319238"/>
    <lineage>
        <taxon>Bacteria</taxon>
        <taxon>Pseudomonadati</taxon>
        <taxon>Bacteroidota</taxon>
        <taxon>Flavobacteriia</taxon>
        <taxon>Flavobacteriales</taxon>
        <taxon>Flavobacteriaceae</taxon>
        <taxon>Sediminicola</taxon>
    </lineage>
</organism>
<feature type="transmembrane region" description="Helical" evidence="6">
    <location>
        <begin position="165"/>
        <end position="182"/>
    </location>
</feature>
<evidence type="ECO:0000256" key="4">
    <source>
        <dbReference type="ARBA" id="ARBA00022989"/>
    </source>
</evidence>
<dbReference type="NCBIfam" id="TIGR03518">
    <property type="entry name" value="ABC_perm_GldF"/>
    <property type="match status" value="1"/>
</dbReference>
<keyword evidence="3 6" id="KW-0812">Transmembrane</keyword>
<feature type="transmembrane region" description="Helical" evidence="6">
    <location>
        <begin position="95"/>
        <end position="119"/>
    </location>
</feature>
<feature type="transmembrane region" description="Helical" evidence="6">
    <location>
        <begin position="139"/>
        <end position="158"/>
    </location>
</feature>
<accession>A0A2A4G1V7</accession>
<evidence type="ECO:0000313" key="7">
    <source>
        <dbReference type="EMBL" id="PCE62667.1"/>
    </source>
</evidence>
<dbReference type="RefSeq" id="WP_097443754.1">
    <property type="nucleotide sequence ID" value="NZ_NBWU01000008.1"/>
</dbReference>
<keyword evidence="2" id="KW-1003">Cell membrane</keyword>
<dbReference type="Pfam" id="PF12679">
    <property type="entry name" value="ABC2_membrane_2"/>
    <property type="match status" value="1"/>
</dbReference>
<proteinExistence type="predicted"/>
<name>A0A2A4G1V7_9FLAO</name>
<dbReference type="GO" id="GO:0005886">
    <property type="term" value="C:plasma membrane"/>
    <property type="evidence" value="ECO:0007669"/>
    <property type="project" value="UniProtKB-SubCell"/>
</dbReference>
<dbReference type="Proteomes" id="UP000219559">
    <property type="component" value="Unassembled WGS sequence"/>
</dbReference>
<feature type="transmembrane region" description="Helical" evidence="6">
    <location>
        <begin position="56"/>
        <end position="74"/>
    </location>
</feature>
<evidence type="ECO:0000313" key="8">
    <source>
        <dbReference type="Proteomes" id="UP000219559"/>
    </source>
</evidence>
<gene>
    <name evidence="7" type="ORF">B7P33_18725</name>
</gene>
<evidence type="ECO:0000256" key="2">
    <source>
        <dbReference type="ARBA" id="ARBA00022475"/>
    </source>
</evidence>
<sequence length="243" mass="27058">MLALFKKELRAYFASPIAYLVMGLLLVLTGLFLWVFKGPFNILDSGFAELSSFFLLVPWIFLLIVPALGMRSFAEERKMGTLELLFIKPLSHLQIVLGKFLAIVVLVLIALLPTLLYSYTIGQLGMETNNFDSGVVMGSYFGLVFLLATYAAISLFTSSLTQNQVVAFILGMLLSFCCFYGFEALSTLISDGSSALNLAQWGMKARFENIARGILDIRDLIYFVALCAFFLFLTVGQLKKLNR</sequence>
<evidence type="ECO:0000256" key="6">
    <source>
        <dbReference type="SAM" id="Phobius"/>
    </source>
</evidence>
<protein>
    <submittedName>
        <fullName evidence="7">Gliding motility-associated ABC transporter permease subunit GldF</fullName>
    </submittedName>
</protein>
<comment type="subcellular location">
    <subcellularLocation>
        <location evidence="1">Cell membrane</location>
        <topology evidence="1">Multi-pass membrane protein</topology>
    </subcellularLocation>
</comment>